<sequence length="334" mass="36517">MGLQPTGTSRPAEQGDQVITAIVYYMPAAASIELYIPSIRSCAPYDLRHGGDLPTHRQLLDCAEERLTQHYEARNSPRPAGRVELQFRVPHEDELVDEVPPTSNLVSAFGYGVPGFGHIASGFIRTATPRRPGTGPVPCPDRWFTQTTDDAEGNITDSDDDGRSLYLAAQNWAPPSWLPLSSAGTADSSDQLDSDPPVGEGFSIVYLDATAPQTPARPADTNSEPGSESAHPVVALAEQLGWRTEWMDCSRGRFVCDTTDLYVFFRLNYRAADFSRDWPLFYAVAYKDATNGVGAEIIRLVDHGSDGYTGEEHMQIVERFLTEHGPQVPGGQSS</sequence>
<accession>A0A0U0ZTJ5</accession>
<gene>
    <name evidence="1" type="ORF">ERS075579_03862</name>
</gene>
<dbReference type="Proteomes" id="UP000045782">
    <property type="component" value="Unassembled WGS sequence"/>
</dbReference>
<dbReference type="EMBL" id="CSWP01000009">
    <property type="protein sequence ID" value="CPV65727.1"/>
    <property type="molecule type" value="Genomic_DNA"/>
</dbReference>
<dbReference type="AlphaFoldDB" id="A0A0U0ZTJ5"/>
<evidence type="ECO:0000313" key="2">
    <source>
        <dbReference type="Proteomes" id="UP000045782"/>
    </source>
</evidence>
<protein>
    <submittedName>
        <fullName evidence="1">Uncharacterized protein</fullName>
    </submittedName>
</protein>
<reference evidence="1 2" key="1">
    <citation type="submission" date="2015-03" db="EMBL/GenBank/DDBJ databases">
        <authorList>
            <person name="Murphy D."/>
        </authorList>
    </citation>
    <scope>NUCLEOTIDE SEQUENCE [LARGE SCALE GENOMIC DNA]</scope>
    <source>
        <strain evidence="1 2">PAP088</strain>
    </source>
</reference>
<evidence type="ECO:0000313" key="1">
    <source>
        <dbReference type="EMBL" id="CPV65727.1"/>
    </source>
</evidence>
<organism evidence="1 2">
    <name type="scientific">Mycobacteroides abscessus</name>
    <dbReference type="NCBI Taxonomy" id="36809"/>
    <lineage>
        <taxon>Bacteria</taxon>
        <taxon>Bacillati</taxon>
        <taxon>Actinomycetota</taxon>
        <taxon>Actinomycetes</taxon>
        <taxon>Mycobacteriales</taxon>
        <taxon>Mycobacteriaceae</taxon>
        <taxon>Mycobacteroides</taxon>
    </lineage>
</organism>
<proteinExistence type="predicted"/>
<name>A0A0U0ZTJ5_9MYCO</name>